<comment type="catalytic activity">
    <reaction evidence="1">
        <text>a CDP-1,2-diacyl-sn-glycerol + choline = a 1,2-diacyl-sn-glycero-3-phosphocholine + CMP + H(+)</text>
        <dbReference type="Rhea" id="RHEA:14597"/>
        <dbReference type="ChEBI" id="CHEBI:15354"/>
        <dbReference type="ChEBI" id="CHEBI:15378"/>
        <dbReference type="ChEBI" id="CHEBI:57643"/>
        <dbReference type="ChEBI" id="CHEBI:58332"/>
        <dbReference type="ChEBI" id="CHEBI:60377"/>
        <dbReference type="EC" id="2.7.8.24"/>
    </reaction>
</comment>
<comment type="cofactor">
    <cofactor evidence="2">
        <name>Mn(2+)</name>
        <dbReference type="ChEBI" id="CHEBI:29035"/>
    </cofactor>
</comment>
<dbReference type="PIRSF" id="PIRSF000851">
    <property type="entry name" value="PcS"/>
    <property type="match status" value="1"/>
</dbReference>
<dbReference type="GO" id="GO:0008654">
    <property type="term" value="P:phospholipid biosynthetic process"/>
    <property type="evidence" value="ECO:0007669"/>
    <property type="project" value="UniProtKB-KW"/>
</dbReference>
<organism evidence="19 20">
    <name type="scientific">Microlunatus sagamiharensis</name>
    <dbReference type="NCBI Taxonomy" id="546874"/>
    <lineage>
        <taxon>Bacteria</taxon>
        <taxon>Bacillati</taxon>
        <taxon>Actinomycetota</taxon>
        <taxon>Actinomycetes</taxon>
        <taxon>Propionibacteriales</taxon>
        <taxon>Propionibacteriaceae</taxon>
        <taxon>Microlunatus</taxon>
    </lineage>
</organism>
<keyword evidence="11 18" id="KW-1133">Transmembrane helix</keyword>
<keyword evidence="13 18" id="KW-0472">Membrane</keyword>
<evidence type="ECO:0000256" key="4">
    <source>
        <dbReference type="ARBA" id="ARBA00013195"/>
    </source>
</evidence>
<accession>A0A1H2NGN8</accession>
<evidence type="ECO:0000256" key="17">
    <source>
        <dbReference type="ARBA" id="ARBA00033321"/>
    </source>
</evidence>
<evidence type="ECO:0000256" key="7">
    <source>
        <dbReference type="ARBA" id="ARBA00022516"/>
    </source>
</evidence>
<evidence type="ECO:0000256" key="6">
    <source>
        <dbReference type="ARBA" id="ARBA00022475"/>
    </source>
</evidence>
<evidence type="ECO:0000313" key="20">
    <source>
        <dbReference type="Proteomes" id="UP000198825"/>
    </source>
</evidence>
<evidence type="ECO:0000256" key="5">
    <source>
        <dbReference type="ARBA" id="ARBA00015623"/>
    </source>
</evidence>
<feature type="transmembrane region" description="Helical" evidence="18">
    <location>
        <begin position="21"/>
        <end position="42"/>
    </location>
</feature>
<evidence type="ECO:0000256" key="12">
    <source>
        <dbReference type="ARBA" id="ARBA00023098"/>
    </source>
</evidence>
<evidence type="ECO:0000256" key="10">
    <source>
        <dbReference type="ARBA" id="ARBA00022692"/>
    </source>
</evidence>
<feature type="transmembrane region" description="Helical" evidence="18">
    <location>
        <begin position="48"/>
        <end position="66"/>
    </location>
</feature>
<evidence type="ECO:0000256" key="2">
    <source>
        <dbReference type="ARBA" id="ARBA00001936"/>
    </source>
</evidence>
<keyword evidence="12" id="KW-0443">Lipid metabolism</keyword>
<evidence type="ECO:0000256" key="1">
    <source>
        <dbReference type="ARBA" id="ARBA00000958"/>
    </source>
</evidence>
<keyword evidence="14" id="KW-0594">Phospholipid biosynthesis</keyword>
<feature type="transmembrane region" description="Helical" evidence="18">
    <location>
        <begin position="87"/>
        <end position="103"/>
    </location>
</feature>
<dbReference type="Proteomes" id="UP000198825">
    <property type="component" value="Chromosome I"/>
</dbReference>
<gene>
    <name evidence="19" type="ORF">SAMN04488544_3993</name>
</gene>
<proteinExistence type="predicted"/>
<keyword evidence="7" id="KW-0444">Lipid biosynthesis</keyword>
<keyword evidence="16" id="KW-1208">Phospholipid metabolism</keyword>
<keyword evidence="6" id="KW-1003">Cell membrane</keyword>
<dbReference type="AlphaFoldDB" id="A0A1H2NGN8"/>
<evidence type="ECO:0000256" key="16">
    <source>
        <dbReference type="ARBA" id="ARBA00023264"/>
    </source>
</evidence>
<evidence type="ECO:0000256" key="15">
    <source>
        <dbReference type="ARBA" id="ARBA00023211"/>
    </source>
</evidence>
<keyword evidence="9" id="KW-0808">Transferase</keyword>
<keyword evidence="15" id="KW-0464">Manganese</keyword>
<sequence>MARHGRSTGVRTSRGWKAAGWALHVYTACGAVLALLATVAAFSGEVRTALWILLAAMVIDGTDGMLARWLKVSTTIPGFDGARLDDIVDYLTYVFVPVVLLLTSGHLPAGAWGLVVAALPLLASCIQFCRTDAKTEDHYFLGFPSYWNVVAFYVVVLGLGPAVTTAILVVCAVLVFVPVKYLYPSRTPKQRVLNLSLAGMWLVLYAVVLATEPRPYPLALALSLAYLGYYLVASVLLTSVERFRRVRSAAA</sequence>
<feature type="transmembrane region" description="Helical" evidence="18">
    <location>
        <begin position="162"/>
        <end position="183"/>
    </location>
</feature>
<feature type="transmembrane region" description="Helical" evidence="18">
    <location>
        <begin position="216"/>
        <end position="237"/>
    </location>
</feature>
<protein>
    <recommendedName>
        <fullName evidence="5">Phosphatidylcholine synthase</fullName>
        <ecNumber evidence="4">2.7.8.24</ecNumber>
    </recommendedName>
    <alternativeName>
        <fullName evidence="17">CDP-diglyceride-choline O-phosphatidyltransferase</fullName>
    </alternativeName>
</protein>
<dbReference type="InterPro" id="IPR043130">
    <property type="entry name" value="CDP-OH_PTrfase_TM_dom"/>
</dbReference>
<evidence type="ECO:0000256" key="11">
    <source>
        <dbReference type="ARBA" id="ARBA00022989"/>
    </source>
</evidence>
<evidence type="ECO:0000256" key="9">
    <source>
        <dbReference type="ARBA" id="ARBA00022679"/>
    </source>
</evidence>
<evidence type="ECO:0000256" key="18">
    <source>
        <dbReference type="SAM" id="Phobius"/>
    </source>
</evidence>
<keyword evidence="8" id="KW-0997">Cell inner membrane</keyword>
<dbReference type="GO" id="GO:0005886">
    <property type="term" value="C:plasma membrane"/>
    <property type="evidence" value="ECO:0007669"/>
    <property type="project" value="UniProtKB-SubCell"/>
</dbReference>
<evidence type="ECO:0000256" key="13">
    <source>
        <dbReference type="ARBA" id="ARBA00023136"/>
    </source>
</evidence>
<reference evidence="20" key="1">
    <citation type="submission" date="2016-10" db="EMBL/GenBank/DDBJ databases">
        <authorList>
            <person name="Varghese N."/>
            <person name="Submissions S."/>
        </authorList>
    </citation>
    <scope>NUCLEOTIDE SEQUENCE [LARGE SCALE GENOMIC DNA]</scope>
    <source>
        <strain evidence="20">DSM 21743</strain>
    </source>
</reference>
<evidence type="ECO:0000256" key="8">
    <source>
        <dbReference type="ARBA" id="ARBA00022519"/>
    </source>
</evidence>
<comment type="subcellular location">
    <subcellularLocation>
        <location evidence="3">Cell inner membrane</location>
        <topology evidence="3">Multi-pass membrane protein</topology>
    </subcellularLocation>
</comment>
<evidence type="ECO:0000256" key="3">
    <source>
        <dbReference type="ARBA" id="ARBA00004429"/>
    </source>
</evidence>
<dbReference type="STRING" id="546874.SAMN04488544_3993"/>
<dbReference type="RefSeq" id="WP_091078622.1">
    <property type="nucleotide sequence ID" value="NZ_LT629799.1"/>
</dbReference>
<name>A0A1H2NGN8_9ACTN</name>
<dbReference type="Pfam" id="PF01066">
    <property type="entry name" value="CDP-OH_P_transf"/>
    <property type="match status" value="1"/>
</dbReference>
<dbReference type="InterPro" id="IPR026027">
    <property type="entry name" value="PcS"/>
</dbReference>
<keyword evidence="10 18" id="KW-0812">Transmembrane</keyword>
<dbReference type="InterPro" id="IPR000462">
    <property type="entry name" value="CDP-OH_P_trans"/>
</dbReference>
<dbReference type="EMBL" id="LT629799">
    <property type="protein sequence ID" value="SDV04534.1"/>
    <property type="molecule type" value="Genomic_DNA"/>
</dbReference>
<dbReference type="GO" id="GO:0050520">
    <property type="term" value="F:phosphatidylcholine synthase activity"/>
    <property type="evidence" value="ECO:0007669"/>
    <property type="project" value="UniProtKB-EC"/>
</dbReference>
<evidence type="ECO:0000256" key="14">
    <source>
        <dbReference type="ARBA" id="ARBA00023209"/>
    </source>
</evidence>
<dbReference type="Gene3D" id="1.20.120.1760">
    <property type="match status" value="1"/>
</dbReference>
<evidence type="ECO:0000313" key="19">
    <source>
        <dbReference type="EMBL" id="SDV04534.1"/>
    </source>
</evidence>
<keyword evidence="20" id="KW-1185">Reference proteome</keyword>
<feature type="transmembrane region" description="Helical" evidence="18">
    <location>
        <begin position="192"/>
        <end position="210"/>
    </location>
</feature>
<dbReference type="EC" id="2.7.8.24" evidence="4"/>
<dbReference type="OrthoDB" id="350520at2"/>